<protein>
    <submittedName>
        <fullName evidence="1">Uncharacterized protein</fullName>
    </submittedName>
</protein>
<organism evidence="1 2">
    <name type="scientific">Spiroplasma mirum ATCC 29335</name>
    <dbReference type="NCBI Taxonomy" id="838561"/>
    <lineage>
        <taxon>Bacteria</taxon>
        <taxon>Bacillati</taxon>
        <taxon>Mycoplasmatota</taxon>
        <taxon>Mollicutes</taxon>
        <taxon>Entomoplasmatales</taxon>
        <taxon>Spiroplasmataceae</taxon>
        <taxon>Spiroplasma</taxon>
    </lineage>
</organism>
<name>W6APJ3_9MOLU</name>
<dbReference type="HOGENOM" id="CLU_3317232_0_0_14"/>
<dbReference type="PATRIC" id="fig|838561.3.peg.1291"/>
<dbReference type="Proteomes" id="UP000019260">
    <property type="component" value="Chromosome"/>
</dbReference>
<dbReference type="STRING" id="838561.P344_06705"/>
<dbReference type="EMBL" id="CP006720">
    <property type="protein sequence ID" value="AHI58640.1"/>
    <property type="molecule type" value="Genomic_DNA"/>
</dbReference>
<dbReference type="AlphaFoldDB" id="W6APJ3"/>
<sequence>MNKKIVKYHDSINEPSSILLEVKEFLKKYHVDKNDDFIG</sequence>
<reference evidence="1 2" key="1">
    <citation type="submission" date="2013-09" db="EMBL/GenBank/DDBJ databases">
        <title>Complete genome sequence of Spiroplasma mirum suckling mouse cataract agent.</title>
        <authorList>
            <person name="Landry C.A."/>
            <person name="Bastian F.O."/>
            <person name="Thune R.L."/>
        </authorList>
    </citation>
    <scope>NUCLEOTIDE SEQUENCE [LARGE SCALE GENOMIC DNA]</scope>
    <source>
        <strain evidence="1 2">SMCA</strain>
    </source>
</reference>
<gene>
    <name evidence="1" type="ORF">P344_06705</name>
</gene>
<keyword evidence="2" id="KW-1185">Reference proteome</keyword>
<evidence type="ECO:0000313" key="2">
    <source>
        <dbReference type="Proteomes" id="UP000019260"/>
    </source>
</evidence>
<accession>W6APJ3</accession>
<dbReference type="KEGG" id="smia:P344_06705"/>
<proteinExistence type="predicted"/>
<evidence type="ECO:0000313" key="1">
    <source>
        <dbReference type="EMBL" id="AHI58640.1"/>
    </source>
</evidence>